<evidence type="ECO:0000313" key="1">
    <source>
        <dbReference type="EMBL" id="MBE0465162.1"/>
    </source>
</evidence>
<name>A0ABR9G2M1_9GAMM</name>
<dbReference type="InterPro" id="IPR016024">
    <property type="entry name" value="ARM-type_fold"/>
</dbReference>
<dbReference type="SUPFAM" id="SSF48371">
    <property type="entry name" value="ARM repeat"/>
    <property type="match status" value="1"/>
</dbReference>
<organism evidence="1 2">
    <name type="scientific">Halomonas colorata</name>
    <dbReference type="NCBI Taxonomy" id="2742615"/>
    <lineage>
        <taxon>Bacteria</taxon>
        <taxon>Pseudomonadati</taxon>
        <taxon>Pseudomonadota</taxon>
        <taxon>Gammaproteobacteria</taxon>
        <taxon>Oceanospirillales</taxon>
        <taxon>Halomonadaceae</taxon>
        <taxon>Halomonas</taxon>
    </lineage>
</organism>
<sequence length="344" mass="38575">MHNSKVMDNQIIAAVRACGHSINSTNTFVAALAQLADLTSHLPLENFEYWEGTMRFAFADAVPQADAPPAWRIWSRSRARLTWLDLISADGYRREKTLRALSGALPNAFIFSLALRRLNDWVPQVRKAARDALPDIARASQPQHVSEALCVALHHWDAWGRIEEADQEILLSIIGETRIAEPLKDILISSTSGPMPSLFAQLGRTAILDERVEEIAHLAVQPAVRAKAYRSLFEQRILWVEGWVHEWVDLRYCQSHWVRKISERPLKVSTPVSELLSNAAQDRSSLVRRLAAEILIQELENPDVASRALAERFAADPSPAVAERGAFAIKKLEQYDLAAQAKTL</sequence>
<evidence type="ECO:0000313" key="2">
    <source>
        <dbReference type="Proteomes" id="UP001645038"/>
    </source>
</evidence>
<dbReference type="EMBL" id="RRZB01000064">
    <property type="protein sequence ID" value="MBE0465162.1"/>
    <property type="molecule type" value="Genomic_DNA"/>
</dbReference>
<keyword evidence="2" id="KW-1185">Reference proteome</keyword>
<dbReference type="Proteomes" id="UP001645038">
    <property type="component" value="Unassembled WGS sequence"/>
</dbReference>
<evidence type="ECO:0008006" key="3">
    <source>
        <dbReference type="Google" id="ProtNLM"/>
    </source>
</evidence>
<accession>A0ABR9G2M1</accession>
<protein>
    <recommendedName>
        <fullName evidence="3">HEAT repeat domain-containing protein</fullName>
    </recommendedName>
</protein>
<dbReference type="RefSeq" id="WP_192539597.1">
    <property type="nucleotide sequence ID" value="NZ_RRZB01000064.1"/>
</dbReference>
<proteinExistence type="predicted"/>
<comment type="caution">
    <text evidence="1">The sequence shown here is derived from an EMBL/GenBank/DDBJ whole genome shotgun (WGS) entry which is preliminary data.</text>
</comment>
<gene>
    <name evidence="1" type="ORF">EI547_17145</name>
</gene>
<reference evidence="1 2" key="1">
    <citation type="submission" date="2020-07" db="EMBL/GenBank/DDBJ databases">
        <title>Halophilic bacteria isolated from french cheeses.</title>
        <authorList>
            <person name="Kothe C.I."/>
            <person name="Farah-Kraiem B."/>
            <person name="Renault P."/>
            <person name="Dridi B."/>
        </authorList>
    </citation>
    <scope>NUCLEOTIDE SEQUENCE [LARGE SCALE GENOMIC DNA]</scope>
    <source>
        <strain evidence="1 2">FME20</strain>
    </source>
</reference>